<organism evidence="3 4">
    <name type="scientific">Colocasia esculenta</name>
    <name type="common">Wild taro</name>
    <name type="synonym">Arum esculentum</name>
    <dbReference type="NCBI Taxonomy" id="4460"/>
    <lineage>
        <taxon>Eukaryota</taxon>
        <taxon>Viridiplantae</taxon>
        <taxon>Streptophyta</taxon>
        <taxon>Embryophyta</taxon>
        <taxon>Tracheophyta</taxon>
        <taxon>Spermatophyta</taxon>
        <taxon>Magnoliopsida</taxon>
        <taxon>Liliopsida</taxon>
        <taxon>Araceae</taxon>
        <taxon>Aroideae</taxon>
        <taxon>Colocasieae</taxon>
        <taxon>Colocasia</taxon>
    </lineage>
</organism>
<keyword evidence="4" id="KW-1185">Reference proteome</keyword>
<gene>
    <name evidence="3" type="ORF">Taro_038402</name>
</gene>
<dbReference type="Proteomes" id="UP000652761">
    <property type="component" value="Unassembled WGS sequence"/>
</dbReference>
<dbReference type="AlphaFoldDB" id="A0A843WSL9"/>
<keyword evidence="2" id="KW-0472">Membrane</keyword>
<feature type="transmembrane region" description="Helical" evidence="2">
    <location>
        <begin position="45"/>
        <end position="73"/>
    </location>
</feature>
<comment type="caution">
    <text evidence="3">The sequence shown here is derived from an EMBL/GenBank/DDBJ whole genome shotgun (WGS) entry which is preliminary data.</text>
</comment>
<evidence type="ECO:0000256" key="2">
    <source>
        <dbReference type="SAM" id="Phobius"/>
    </source>
</evidence>
<sequence>MLVLEICNGTVCTVEVYVVFLDTLTPVFKLYVRLRERRQRAASHAYGCAVACSAFVVGGVVLVGLYCYLALLYGCGAAVGPFLRDCEIESSSVVLMTNVGSLSLGRGVRALFGCCEPEVLAQTVHRFTGCERDKVGRRILNVTVICAVFSAPPFWDKFGSSAKQSKKLCSTGERVVVAIFGDVGFGACVSTWHGPTAVWSAGVVLVGLYCSLALLYGCGAAVGPFVHDCETESEPPNTHSKDLQWPEEGSPVLCSSSKDRRSEDSSEEINLESNSSSELKDLLQTSAIRS</sequence>
<evidence type="ECO:0000313" key="3">
    <source>
        <dbReference type="EMBL" id="MQM05590.1"/>
    </source>
</evidence>
<feature type="region of interest" description="Disordered" evidence="1">
    <location>
        <begin position="233"/>
        <end position="290"/>
    </location>
</feature>
<reference evidence="3" key="1">
    <citation type="submission" date="2017-07" db="EMBL/GenBank/DDBJ databases">
        <title>Taro Niue Genome Assembly and Annotation.</title>
        <authorList>
            <person name="Atibalentja N."/>
            <person name="Keating K."/>
            <person name="Fields C.J."/>
        </authorList>
    </citation>
    <scope>NUCLEOTIDE SEQUENCE</scope>
    <source>
        <strain evidence="3">Niue_2</strain>
        <tissue evidence="3">Leaf</tissue>
    </source>
</reference>
<dbReference type="EMBL" id="NMUH01003440">
    <property type="protein sequence ID" value="MQM05590.1"/>
    <property type="molecule type" value="Genomic_DNA"/>
</dbReference>
<keyword evidence="2" id="KW-1133">Transmembrane helix</keyword>
<name>A0A843WSL9_COLES</name>
<accession>A0A843WSL9</accession>
<evidence type="ECO:0000256" key="1">
    <source>
        <dbReference type="SAM" id="MobiDB-lite"/>
    </source>
</evidence>
<protein>
    <submittedName>
        <fullName evidence="3">Uncharacterized protein</fullName>
    </submittedName>
</protein>
<evidence type="ECO:0000313" key="4">
    <source>
        <dbReference type="Proteomes" id="UP000652761"/>
    </source>
</evidence>
<proteinExistence type="predicted"/>
<keyword evidence="2" id="KW-0812">Transmembrane</keyword>